<reference evidence="2" key="2">
    <citation type="journal article" date="2015" name="Data Brief">
        <title>Shoot transcriptome of the giant reed, Arundo donax.</title>
        <authorList>
            <person name="Barrero R.A."/>
            <person name="Guerrero F.D."/>
            <person name="Moolhuijzen P."/>
            <person name="Goolsby J.A."/>
            <person name="Tidwell J."/>
            <person name="Bellgard S.E."/>
            <person name="Bellgard M.I."/>
        </authorList>
    </citation>
    <scope>NUCLEOTIDE SEQUENCE</scope>
    <source>
        <tissue evidence="2">Shoot tissue taken approximately 20 cm above the soil surface</tissue>
    </source>
</reference>
<keyword evidence="1" id="KW-0472">Membrane</keyword>
<accession>A0A0A8ZP50</accession>
<keyword evidence="1" id="KW-0812">Transmembrane</keyword>
<dbReference type="EMBL" id="GBRH01261308">
    <property type="protein sequence ID" value="JAD36587.1"/>
    <property type="molecule type" value="Transcribed_RNA"/>
</dbReference>
<evidence type="ECO:0000256" key="1">
    <source>
        <dbReference type="SAM" id="Phobius"/>
    </source>
</evidence>
<organism evidence="2">
    <name type="scientific">Arundo donax</name>
    <name type="common">Giant reed</name>
    <name type="synonym">Donax arundinaceus</name>
    <dbReference type="NCBI Taxonomy" id="35708"/>
    <lineage>
        <taxon>Eukaryota</taxon>
        <taxon>Viridiplantae</taxon>
        <taxon>Streptophyta</taxon>
        <taxon>Embryophyta</taxon>
        <taxon>Tracheophyta</taxon>
        <taxon>Spermatophyta</taxon>
        <taxon>Magnoliopsida</taxon>
        <taxon>Liliopsida</taxon>
        <taxon>Poales</taxon>
        <taxon>Poaceae</taxon>
        <taxon>PACMAD clade</taxon>
        <taxon>Arundinoideae</taxon>
        <taxon>Arundineae</taxon>
        <taxon>Arundo</taxon>
    </lineage>
</organism>
<reference evidence="2" key="1">
    <citation type="submission" date="2014-09" db="EMBL/GenBank/DDBJ databases">
        <authorList>
            <person name="Magalhaes I.L.F."/>
            <person name="Oliveira U."/>
            <person name="Santos F.R."/>
            <person name="Vidigal T.H.D.A."/>
            <person name="Brescovit A.D."/>
            <person name="Santos A.J."/>
        </authorList>
    </citation>
    <scope>NUCLEOTIDE SEQUENCE</scope>
    <source>
        <tissue evidence="2">Shoot tissue taken approximately 20 cm above the soil surface</tissue>
    </source>
</reference>
<proteinExistence type="predicted"/>
<protein>
    <submittedName>
        <fullName evidence="2">Uncharacterized protein</fullName>
    </submittedName>
</protein>
<dbReference type="AlphaFoldDB" id="A0A0A8ZP50"/>
<keyword evidence="1" id="KW-1133">Transmembrane helix</keyword>
<sequence length="55" mass="6254">MISPIIAWSWGITYITVALNAMLHVRSSAEGKVWAQMARMREVPVCSRAFRGKYL</sequence>
<feature type="transmembrane region" description="Helical" evidence="1">
    <location>
        <begin position="6"/>
        <end position="23"/>
    </location>
</feature>
<evidence type="ECO:0000313" key="2">
    <source>
        <dbReference type="EMBL" id="JAD36587.1"/>
    </source>
</evidence>
<name>A0A0A8ZP50_ARUDO</name>